<evidence type="ECO:0000313" key="3">
    <source>
        <dbReference type="Proteomes" id="UP000192343"/>
    </source>
</evidence>
<dbReference type="GO" id="GO:0005829">
    <property type="term" value="C:cytosol"/>
    <property type="evidence" value="ECO:0007669"/>
    <property type="project" value="TreeGrafter"/>
</dbReference>
<dbReference type="PROSITE" id="PS50851">
    <property type="entry name" value="CHEW"/>
    <property type="match status" value="1"/>
</dbReference>
<comment type="caution">
    <text evidence="2">The sequence shown here is derived from an EMBL/GenBank/DDBJ whole genome shotgun (WGS) entry which is preliminary data.</text>
</comment>
<proteinExistence type="predicted"/>
<keyword evidence="3" id="KW-1185">Reference proteome</keyword>
<accession>A0A1Y1RZB9</accession>
<dbReference type="OrthoDB" id="9794382at2"/>
<gene>
    <name evidence="2" type="ORF">B4O97_06220</name>
</gene>
<protein>
    <submittedName>
        <fullName evidence="2">Chemotaxis protein CheW</fullName>
    </submittedName>
</protein>
<dbReference type="AlphaFoldDB" id="A0A1Y1RZB9"/>
<reference evidence="2 3" key="1">
    <citation type="submission" date="2017-03" db="EMBL/GenBank/DDBJ databases">
        <title>Draft Genome sequence of Marispirochaeta sp. strain JC444.</title>
        <authorList>
            <person name="Shivani Y."/>
            <person name="Subhash Y."/>
            <person name="Sasikala C."/>
            <person name="Ramana C."/>
        </authorList>
    </citation>
    <scope>NUCLEOTIDE SEQUENCE [LARGE SCALE GENOMIC DNA]</scope>
    <source>
        <strain evidence="2 3">JC444</strain>
    </source>
</reference>
<evidence type="ECO:0000313" key="2">
    <source>
        <dbReference type="EMBL" id="ORC36183.1"/>
    </source>
</evidence>
<dbReference type="EMBL" id="MWQY01000006">
    <property type="protein sequence ID" value="ORC36183.1"/>
    <property type="molecule type" value="Genomic_DNA"/>
</dbReference>
<organism evidence="2 3">
    <name type="scientific">Marispirochaeta aestuarii</name>
    <dbReference type="NCBI Taxonomy" id="1963862"/>
    <lineage>
        <taxon>Bacteria</taxon>
        <taxon>Pseudomonadati</taxon>
        <taxon>Spirochaetota</taxon>
        <taxon>Spirochaetia</taxon>
        <taxon>Spirochaetales</taxon>
        <taxon>Spirochaetaceae</taxon>
        <taxon>Marispirochaeta</taxon>
    </lineage>
</organism>
<dbReference type="Proteomes" id="UP000192343">
    <property type="component" value="Unassembled WGS sequence"/>
</dbReference>
<feature type="domain" description="CheW-like" evidence="1">
    <location>
        <begin position="9"/>
        <end position="153"/>
    </location>
</feature>
<dbReference type="RefSeq" id="WP_083049269.1">
    <property type="nucleotide sequence ID" value="NZ_MWQY01000006.1"/>
</dbReference>
<dbReference type="Pfam" id="PF01584">
    <property type="entry name" value="CheW"/>
    <property type="match status" value="1"/>
</dbReference>
<dbReference type="STRING" id="1963862.B4O97_06220"/>
<dbReference type="Gene3D" id="2.30.30.40">
    <property type="entry name" value="SH3 Domains"/>
    <property type="match status" value="1"/>
</dbReference>
<dbReference type="InterPro" id="IPR002545">
    <property type="entry name" value="CheW-lke_dom"/>
</dbReference>
<dbReference type="GO" id="GO:0006935">
    <property type="term" value="P:chemotaxis"/>
    <property type="evidence" value="ECO:0007669"/>
    <property type="project" value="InterPro"/>
</dbReference>
<name>A0A1Y1RZB9_9SPIO</name>
<dbReference type="Gene3D" id="2.40.50.180">
    <property type="entry name" value="CheA-289, Domain 4"/>
    <property type="match status" value="1"/>
</dbReference>
<dbReference type="PANTHER" id="PTHR22617:SF41">
    <property type="entry name" value="CHEMOTAXIS SIGNAL TRANSDUCTION SYSTEM ADAPTOR PROTEIN CHEW"/>
    <property type="match status" value="1"/>
</dbReference>
<evidence type="ECO:0000259" key="1">
    <source>
        <dbReference type="PROSITE" id="PS50851"/>
    </source>
</evidence>
<dbReference type="PANTHER" id="PTHR22617">
    <property type="entry name" value="CHEMOTAXIS SENSOR HISTIDINE KINASE-RELATED"/>
    <property type="match status" value="1"/>
</dbReference>
<dbReference type="InterPro" id="IPR036061">
    <property type="entry name" value="CheW-like_dom_sf"/>
</dbReference>
<dbReference type="GO" id="GO:0007165">
    <property type="term" value="P:signal transduction"/>
    <property type="evidence" value="ECO:0007669"/>
    <property type="project" value="InterPro"/>
</dbReference>
<dbReference type="SUPFAM" id="SSF50341">
    <property type="entry name" value="CheW-like"/>
    <property type="match status" value="1"/>
</dbReference>
<dbReference type="InterPro" id="IPR039315">
    <property type="entry name" value="CheW"/>
</dbReference>
<sequence>MGDFDIITTNQYLAFTLGEEKYAIEVSRVKEVLEFRTITRIPGTPTVMRGVMNVRGEIIPVLDLRERFGLKITENTVDTCILLIEVMSDNQIVTIGIIANSVEEVLEILPERIDPPPKFNNNMDTDFISGIGKLDERFLVILNSEKLLTTEDVNMVTESVVEV</sequence>
<dbReference type="SMART" id="SM00260">
    <property type="entry name" value="CheW"/>
    <property type="match status" value="1"/>
</dbReference>